<organism evidence="2 3">
    <name type="scientific">Maudiozyma humilis</name>
    <name type="common">Sour dough yeast</name>
    <name type="synonym">Kazachstania humilis</name>
    <dbReference type="NCBI Taxonomy" id="51915"/>
    <lineage>
        <taxon>Eukaryota</taxon>
        <taxon>Fungi</taxon>
        <taxon>Dikarya</taxon>
        <taxon>Ascomycota</taxon>
        <taxon>Saccharomycotina</taxon>
        <taxon>Saccharomycetes</taxon>
        <taxon>Saccharomycetales</taxon>
        <taxon>Saccharomycetaceae</taxon>
        <taxon>Maudiozyma</taxon>
    </lineage>
</organism>
<feature type="region of interest" description="Disordered" evidence="1">
    <location>
        <begin position="215"/>
        <end position="243"/>
    </location>
</feature>
<accession>A0AAV5SAE0</accession>
<sequence>MKSRRVPKKSKKEAKVKRQPVTQAEFYEEGTAAEEQAERWLLSDVRRSLRAYVEAFALYEAGLANGTEGTTSLSYDISYNETRLLLQIHTDYVANDGWIDLLQFVRLDDIPGVEDVLRPLPEIVQKLEQIRAQHLGSLDVDMWDLECNILTAYLSLAESNERYGVQGADLLVLADKFVELSQYIVKKQIDELESWEGGNPPEDNSGLVRDTLDEQAGQASRDGSGIVTNSANDPSRGEPETMDVSDQITTESLTEVLLDCYKFAQALLEILVQQSSTESNSDSLNIVQVNYLADTADKLSRTVDDIVSTVSRTIPVDLSEISLAQFGVAGARTLLQGDLGAFDAWLASDTAPPGENTTLDMVKLDALEFSLDSGAPQGDAAVEWALASALAKKCSGVGARLGAARTELLTTGQFDQARNAQLSHTVFQLCSVYVTGSDNDLRRYVLKQREANGEETARVSGILLRNAQVLLSNAATIASKSCGMQETVVDKLRRNYVHQQATARLQLLAAGTSETAQPPDLTAPLFRDQAIQDLLADHPFYSQLA</sequence>
<protein>
    <submittedName>
        <fullName evidence="2">Uncharacterized protein</fullName>
    </submittedName>
</protein>
<evidence type="ECO:0000313" key="2">
    <source>
        <dbReference type="EMBL" id="GMM58897.1"/>
    </source>
</evidence>
<feature type="region of interest" description="Disordered" evidence="1">
    <location>
        <begin position="1"/>
        <end position="20"/>
    </location>
</feature>
<evidence type="ECO:0000313" key="3">
    <source>
        <dbReference type="Proteomes" id="UP001377567"/>
    </source>
</evidence>
<dbReference type="Proteomes" id="UP001377567">
    <property type="component" value="Unassembled WGS sequence"/>
</dbReference>
<gene>
    <name evidence="2" type="ORF">DAKH74_055140</name>
</gene>
<name>A0AAV5SAE0_MAUHU</name>
<dbReference type="EMBL" id="BTGD01000025">
    <property type="protein sequence ID" value="GMM58897.1"/>
    <property type="molecule type" value="Genomic_DNA"/>
</dbReference>
<keyword evidence="3" id="KW-1185">Reference proteome</keyword>
<evidence type="ECO:0000256" key="1">
    <source>
        <dbReference type="SAM" id="MobiDB-lite"/>
    </source>
</evidence>
<feature type="compositionally biased region" description="Basic residues" evidence="1">
    <location>
        <begin position="1"/>
        <end position="18"/>
    </location>
</feature>
<comment type="caution">
    <text evidence="2">The sequence shown here is derived from an EMBL/GenBank/DDBJ whole genome shotgun (WGS) entry which is preliminary data.</text>
</comment>
<proteinExistence type="predicted"/>
<reference evidence="2 3" key="1">
    <citation type="journal article" date="2023" name="Elife">
        <title>Identification of key yeast species and microbe-microbe interactions impacting larval growth of Drosophila in the wild.</title>
        <authorList>
            <person name="Mure A."/>
            <person name="Sugiura Y."/>
            <person name="Maeda R."/>
            <person name="Honda K."/>
            <person name="Sakurai N."/>
            <person name="Takahashi Y."/>
            <person name="Watada M."/>
            <person name="Katoh T."/>
            <person name="Gotoh A."/>
            <person name="Gotoh Y."/>
            <person name="Taniguchi I."/>
            <person name="Nakamura K."/>
            <person name="Hayashi T."/>
            <person name="Katayama T."/>
            <person name="Uemura T."/>
            <person name="Hattori Y."/>
        </authorList>
    </citation>
    <scope>NUCLEOTIDE SEQUENCE [LARGE SCALE GENOMIC DNA]</scope>
    <source>
        <strain evidence="2 3">KH-74</strain>
    </source>
</reference>
<dbReference type="AlphaFoldDB" id="A0AAV5SAE0"/>